<evidence type="ECO:0000313" key="9">
    <source>
        <dbReference type="EMBL" id="MBC8316906.1"/>
    </source>
</evidence>
<feature type="binding site" evidence="5">
    <location>
        <position position="149"/>
    </location>
    <ligand>
        <name>NAD(+)</name>
        <dbReference type="ChEBI" id="CHEBI:57540"/>
    </ligand>
</feature>
<dbReference type="CDD" id="cd01076">
    <property type="entry name" value="NAD_bind_1_Glu_DH"/>
    <property type="match status" value="1"/>
</dbReference>
<dbReference type="Gene3D" id="3.40.50.10860">
    <property type="entry name" value="Leucine Dehydrogenase, chain A, domain 1"/>
    <property type="match status" value="1"/>
</dbReference>
<feature type="site" description="Important for catalysis" evidence="6">
    <location>
        <position position="113"/>
    </location>
</feature>
<dbReference type="GO" id="GO:0004352">
    <property type="term" value="F:glutamate dehydrogenase (NAD+) activity"/>
    <property type="evidence" value="ECO:0007669"/>
    <property type="project" value="TreeGrafter"/>
</dbReference>
<accession>A0A8J6N9B1</accession>
<dbReference type="InterPro" id="IPR006097">
    <property type="entry name" value="Glu/Leu/Phe/Val/Trp_DH_dimer"/>
</dbReference>
<dbReference type="SUPFAM" id="SSF53223">
    <property type="entry name" value="Aminoacid dehydrogenase-like, N-terminal domain"/>
    <property type="match status" value="1"/>
</dbReference>
<dbReference type="SUPFAM" id="SSF51735">
    <property type="entry name" value="NAD(P)-binding Rossmann-fold domains"/>
    <property type="match status" value="1"/>
</dbReference>
<dbReference type="PROSITE" id="PS00074">
    <property type="entry name" value="GLFV_DEHYDROGENASE"/>
    <property type="match status" value="1"/>
</dbReference>
<name>A0A8J6N9B1_9BACT</name>
<dbReference type="PANTHER" id="PTHR11606:SF13">
    <property type="entry name" value="GLUTAMATE DEHYDROGENASE 1, MITOCHONDRIAL"/>
    <property type="match status" value="1"/>
</dbReference>
<dbReference type="PRINTS" id="PR00082">
    <property type="entry name" value="GLFDHDRGNASE"/>
</dbReference>
<evidence type="ECO:0000256" key="2">
    <source>
        <dbReference type="ARBA" id="ARBA00023002"/>
    </source>
</evidence>
<evidence type="ECO:0000259" key="8">
    <source>
        <dbReference type="SMART" id="SM00839"/>
    </source>
</evidence>
<dbReference type="PIRSF" id="PIRSF000185">
    <property type="entry name" value="Glu_DH"/>
    <property type="match status" value="1"/>
</dbReference>
<dbReference type="Gene3D" id="3.40.50.720">
    <property type="entry name" value="NAD(P)-binding Rossmann-like Domain"/>
    <property type="match status" value="1"/>
</dbReference>
<dbReference type="InterPro" id="IPR046346">
    <property type="entry name" value="Aminoacid_DH-like_N_sf"/>
</dbReference>
<feature type="active site" description="Proton donor" evidence="4">
    <location>
        <position position="77"/>
    </location>
</feature>
<keyword evidence="2 3" id="KW-0560">Oxidoreductase</keyword>
<dbReference type="Proteomes" id="UP000614424">
    <property type="component" value="Unassembled WGS sequence"/>
</dbReference>
<keyword evidence="5" id="KW-0547">Nucleotide-binding</keyword>
<dbReference type="InterPro" id="IPR033524">
    <property type="entry name" value="Glu/Leu/Phe/Val_DH_AS"/>
</dbReference>
<evidence type="ECO:0000256" key="3">
    <source>
        <dbReference type="PIRNR" id="PIRNR000185"/>
    </source>
</evidence>
<dbReference type="InterPro" id="IPR014362">
    <property type="entry name" value="Glu_DH"/>
</dbReference>
<dbReference type="GO" id="GO:0000166">
    <property type="term" value="F:nucleotide binding"/>
    <property type="evidence" value="ECO:0007669"/>
    <property type="project" value="UniProtKB-KW"/>
</dbReference>
<dbReference type="InterPro" id="IPR033922">
    <property type="entry name" value="NAD_bind_Glu_DH"/>
</dbReference>
<dbReference type="SMART" id="SM00839">
    <property type="entry name" value="ELFV_dehydrog"/>
    <property type="match status" value="1"/>
</dbReference>
<gene>
    <name evidence="9" type="ORF">H8E41_03305</name>
</gene>
<reference evidence="9 10" key="1">
    <citation type="submission" date="2020-08" db="EMBL/GenBank/DDBJ databases">
        <title>Bridging the membrane lipid divide: bacteria of the FCB group superphylum have the potential to synthesize archaeal ether lipids.</title>
        <authorList>
            <person name="Villanueva L."/>
            <person name="Von Meijenfeldt F.A.B."/>
            <person name="Westbye A.B."/>
            <person name="Yadav S."/>
            <person name="Hopmans E.C."/>
            <person name="Dutilh B.E."/>
            <person name="Sinninghe Damste J.S."/>
        </authorList>
    </citation>
    <scope>NUCLEOTIDE SEQUENCE [LARGE SCALE GENOMIC DNA]</scope>
    <source>
        <strain evidence="9">NIOZ-UU47</strain>
    </source>
</reference>
<dbReference type="Pfam" id="PF02812">
    <property type="entry name" value="ELFV_dehydrog_N"/>
    <property type="match status" value="1"/>
</dbReference>
<evidence type="ECO:0000256" key="7">
    <source>
        <dbReference type="RuleBase" id="RU004417"/>
    </source>
</evidence>
<dbReference type="EMBL" id="JACNJZ010000060">
    <property type="protein sequence ID" value="MBC8316906.1"/>
    <property type="molecule type" value="Genomic_DNA"/>
</dbReference>
<dbReference type="Pfam" id="PF00208">
    <property type="entry name" value="ELFV_dehydrog"/>
    <property type="match status" value="1"/>
</dbReference>
<evidence type="ECO:0000256" key="6">
    <source>
        <dbReference type="PIRSR" id="PIRSR000185-3"/>
    </source>
</evidence>
<dbReference type="PANTHER" id="PTHR11606">
    <property type="entry name" value="GLUTAMATE DEHYDROGENASE"/>
    <property type="match status" value="1"/>
</dbReference>
<dbReference type="AlphaFoldDB" id="A0A8J6N9B1"/>
<sequence length="370" mass="39758">MEDVFSQGDELGPLKVIHVQEPSIGLKATLVIDNVALGPSVGGVRMAADVSTVECARLARAMTLKNAAAGLNHGGGKAVLYGDPKMPLDKKEQLIRGMACALREAEQYIFAPDMGTDEECMAWVKDEIGRVVGLPCEIGGIPLDQVGATGWGLSHVTEIAAKHIGMELDGARLVVQGFGAVGKNTARFLKEKGVVLVATADSKGTIYNENGLDIAELLELKKEGKSVIESKSGKVLEAEKIIDVECDVWVPAARPDIITEKNMQRLKTRLVVEGANIPITYGAEKYLHEKGILCIPDFIANAGGVICAATEYQGKCEKEAFVAIEEKLRANSSLVLEKSSQEKVLPRDAAVAFAVQRVKKAMGYKRWGLF</sequence>
<comment type="similarity">
    <text evidence="1 3 7">Belongs to the Glu/Leu/Phe/Val dehydrogenases family.</text>
</comment>
<proteinExistence type="inferred from homology"/>
<dbReference type="InterPro" id="IPR006095">
    <property type="entry name" value="Glu/Leu/Phe/Val/Trp_DH"/>
</dbReference>
<protein>
    <recommendedName>
        <fullName evidence="3">Glutamate dehydrogenase</fullName>
    </recommendedName>
</protein>
<dbReference type="GO" id="GO:0006538">
    <property type="term" value="P:L-glutamate catabolic process"/>
    <property type="evidence" value="ECO:0007669"/>
    <property type="project" value="TreeGrafter"/>
</dbReference>
<evidence type="ECO:0000256" key="1">
    <source>
        <dbReference type="ARBA" id="ARBA00006382"/>
    </source>
</evidence>
<evidence type="ECO:0000313" key="10">
    <source>
        <dbReference type="Proteomes" id="UP000614424"/>
    </source>
</evidence>
<feature type="binding site" evidence="5">
    <location>
        <position position="65"/>
    </location>
    <ligand>
        <name>substrate</name>
    </ligand>
</feature>
<evidence type="ECO:0000256" key="5">
    <source>
        <dbReference type="PIRSR" id="PIRSR000185-2"/>
    </source>
</evidence>
<feature type="domain" description="Glutamate/phenylalanine/leucine/valine/L-tryptophan dehydrogenase C-terminal" evidence="8">
    <location>
        <begin position="140"/>
        <end position="366"/>
    </location>
</feature>
<comment type="caution">
    <text evidence="9">The sequence shown here is derived from an EMBL/GenBank/DDBJ whole genome shotgun (WGS) entry which is preliminary data.</text>
</comment>
<keyword evidence="5" id="KW-0520">NAD</keyword>
<dbReference type="InterPro" id="IPR036291">
    <property type="entry name" value="NAD(P)-bd_dom_sf"/>
</dbReference>
<organism evidence="9 10">
    <name type="scientific">Candidatus Desulfobia pelagia</name>
    <dbReference type="NCBI Taxonomy" id="2841692"/>
    <lineage>
        <taxon>Bacteria</taxon>
        <taxon>Pseudomonadati</taxon>
        <taxon>Thermodesulfobacteriota</taxon>
        <taxon>Desulfobulbia</taxon>
        <taxon>Desulfobulbales</taxon>
        <taxon>Desulfobulbaceae</taxon>
        <taxon>Candidatus Desulfobia</taxon>
    </lineage>
</organism>
<dbReference type="InterPro" id="IPR006096">
    <property type="entry name" value="Glu/Leu/Phe/Val/Trp_DH_C"/>
</dbReference>
<evidence type="ECO:0000256" key="4">
    <source>
        <dbReference type="PIRSR" id="PIRSR000185-1"/>
    </source>
</evidence>